<dbReference type="GO" id="GO:0010212">
    <property type="term" value="P:response to ionizing radiation"/>
    <property type="evidence" value="ECO:0007669"/>
    <property type="project" value="TreeGrafter"/>
</dbReference>
<dbReference type="Proteomes" id="UP000483820">
    <property type="component" value="Chromosome IV"/>
</dbReference>
<evidence type="ECO:0000256" key="1">
    <source>
        <dbReference type="ARBA" id="ARBA00023125"/>
    </source>
</evidence>
<dbReference type="InterPro" id="IPR051231">
    <property type="entry name" value="SOSS-B"/>
</dbReference>
<dbReference type="PANTHER" id="PTHR13356:SF0">
    <property type="entry name" value="SOSS COMPLEX SUBUNIT B HOMOLOG"/>
    <property type="match status" value="1"/>
</dbReference>
<sequence length="142" mass="15573">MSADLTLNQLQPNMSSFNTTVIVLDPGGHRRTHNGTITTMKVADSTGSINVSLMNPEFTETFRAGDILKFRGAHTTIFQGGLTLSVGKNGECKKVSEFMMVFSETPDISQMPLPAGVTDRRSDERAPRQQQQPLGGNRYSRP</sequence>
<name>A0A6A5GLK5_CAERE</name>
<dbReference type="AlphaFoldDB" id="A0A6A5GLK5"/>
<dbReference type="GO" id="GO:0070876">
    <property type="term" value="C:SOSS complex"/>
    <property type="evidence" value="ECO:0007669"/>
    <property type="project" value="TreeGrafter"/>
</dbReference>
<reference evidence="3 4" key="1">
    <citation type="submission" date="2019-12" db="EMBL/GenBank/DDBJ databases">
        <title>Chromosome-level assembly of the Caenorhabditis remanei genome.</title>
        <authorList>
            <person name="Teterina A.A."/>
            <person name="Willis J.H."/>
            <person name="Phillips P.C."/>
        </authorList>
    </citation>
    <scope>NUCLEOTIDE SEQUENCE [LARGE SCALE GENOMIC DNA]</scope>
    <source>
        <strain evidence="3 4">PX506</strain>
        <tissue evidence="3">Whole organism</tissue>
    </source>
</reference>
<dbReference type="GO" id="GO:0000724">
    <property type="term" value="P:double-strand break repair via homologous recombination"/>
    <property type="evidence" value="ECO:0007669"/>
    <property type="project" value="TreeGrafter"/>
</dbReference>
<proteinExistence type="predicted"/>
<protein>
    <recommendedName>
        <fullName evidence="5">OB domain-containing protein</fullName>
    </recommendedName>
</protein>
<dbReference type="GO" id="GO:0044818">
    <property type="term" value="P:mitotic G2/M transition checkpoint"/>
    <property type="evidence" value="ECO:0007669"/>
    <property type="project" value="TreeGrafter"/>
</dbReference>
<dbReference type="GO" id="GO:0003677">
    <property type="term" value="F:DNA binding"/>
    <property type="evidence" value="ECO:0007669"/>
    <property type="project" value="UniProtKB-KW"/>
</dbReference>
<dbReference type="Gene3D" id="2.40.50.140">
    <property type="entry name" value="Nucleic acid-binding proteins"/>
    <property type="match status" value="1"/>
</dbReference>
<dbReference type="GeneID" id="9818674"/>
<keyword evidence="1" id="KW-0238">DNA-binding</keyword>
<accession>A0A6A5GLK5</accession>
<dbReference type="CDD" id="cd04491">
    <property type="entry name" value="SoSSB_OBF"/>
    <property type="match status" value="1"/>
</dbReference>
<evidence type="ECO:0000313" key="4">
    <source>
        <dbReference type="Proteomes" id="UP000483820"/>
    </source>
</evidence>
<dbReference type="SUPFAM" id="SSF50249">
    <property type="entry name" value="Nucleic acid-binding proteins"/>
    <property type="match status" value="1"/>
</dbReference>
<dbReference type="CTD" id="9818674"/>
<comment type="caution">
    <text evidence="3">The sequence shown here is derived from an EMBL/GenBank/DDBJ whole genome shotgun (WGS) entry which is preliminary data.</text>
</comment>
<feature type="region of interest" description="Disordered" evidence="2">
    <location>
        <begin position="108"/>
        <end position="142"/>
    </location>
</feature>
<dbReference type="PANTHER" id="PTHR13356">
    <property type="entry name" value="OB FOLD NUCLEIC ACID BINDING PROTEIN-RELATED"/>
    <property type="match status" value="1"/>
</dbReference>
<dbReference type="EMBL" id="WUAV01000004">
    <property type="protein sequence ID" value="KAF1755516.1"/>
    <property type="molecule type" value="Genomic_DNA"/>
</dbReference>
<feature type="compositionally biased region" description="Basic and acidic residues" evidence="2">
    <location>
        <begin position="118"/>
        <end position="127"/>
    </location>
</feature>
<dbReference type="InterPro" id="IPR012340">
    <property type="entry name" value="NA-bd_OB-fold"/>
</dbReference>
<evidence type="ECO:0000313" key="3">
    <source>
        <dbReference type="EMBL" id="KAF1755516.1"/>
    </source>
</evidence>
<evidence type="ECO:0000256" key="2">
    <source>
        <dbReference type="SAM" id="MobiDB-lite"/>
    </source>
</evidence>
<dbReference type="FunFam" id="2.40.50.140:FF:000072">
    <property type="entry name" value="SOSS complex subunit B2"/>
    <property type="match status" value="1"/>
</dbReference>
<organism evidence="3 4">
    <name type="scientific">Caenorhabditis remanei</name>
    <name type="common">Caenorhabditis vulgaris</name>
    <dbReference type="NCBI Taxonomy" id="31234"/>
    <lineage>
        <taxon>Eukaryota</taxon>
        <taxon>Metazoa</taxon>
        <taxon>Ecdysozoa</taxon>
        <taxon>Nematoda</taxon>
        <taxon>Chromadorea</taxon>
        <taxon>Rhabditida</taxon>
        <taxon>Rhabditina</taxon>
        <taxon>Rhabditomorpha</taxon>
        <taxon>Rhabditoidea</taxon>
        <taxon>Rhabditidae</taxon>
        <taxon>Peloderinae</taxon>
        <taxon>Caenorhabditis</taxon>
    </lineage>
</organism>
<dbReference type="GO" id="GO:0005694">
    <property type="term" value="C:chromosome"/>
    <property type="evidence" value="ECO:0007669"/>
    <property type="project" value="UniProtKB-ARBA"/>
</dbReference>
<gene>
    <name evidence="3" type="ORF">GCK72_011966</name>
</gene>
<dbReference type="KEGG" id="crq:GCK72_011966"/>
<dbReference type="RefSeq" id="XP_003103439.2">
    <property type="nucleotide sequence ID" value="XM_003103391.2"/>
</dbReference>
<evidence type="ECO:0008006" key="5">
    <source>
        <dbReference type="Google" id="ProtNLM"/>
    </source>
</evidence>